<keyword evidence="3" id="KW-1185">Reference proteome</keyword>
<feature type="domain" description="Domain X" evidence="1">
    <location>
        <begin position="30"/>
        <end position="105"/>
    </location>
</feature>
<dbReference type="InterPro" id="IPR024937">
    <property type="entry name" value="Domain_X"/>
</dbReference>
<sequence length="158" mass="18651">MDKSNKRLYLALTKDQLGHVIKNFDYGAYSDKCPKSRGYLVYHDEKTICSIYQNELASIHQYYCLLRDKKVLRSLDYFAYESLYRTIAHKYRLSKKQAYHRLKQKHYLPTASKDFSSSFLSHTGEPYTLKGVRTVLREVDLLLTTDPTIHHHLKKILT</sequence>
<accession>A0A511WY13</accession>
<evidence type="ECO:0000313" key="3">
    <source>
        <dbReference type="Proteomes" id="UP000321400"/>
    </source>
</evidence>
<protein>
    <recommendedName>
        <fullName evidence="1">Domain X domain-containing protein</fullName>
    </recommendedName>
</protein>
<proteinExistence type="predicted"/>
<evidence type="ECO:0000313" key="2">
    <source>
        <dbReference type="EMBL" id="GEN55999.1"/>
    </source>
</evidence>
<dbReference type="GO" id="GO:0006397">
    <property type="term" value="P:mRNA processing"/>
    <property type="evidence" value="ECO:0007669"/>
    <property type="project" value="InterPro"/>
</dbReference>
<comment type="caution">
    <text evidence="2">The sequence shown here is derived from an EMBL/GenBank/DDBJ whole genome shotgun (WGS) entry which is preliminary data.</text>
</comment>
<name>A0A511WY13_9BACI</name>
<reference evidence="2 3" key="1">
    <citation type="submission" date="2019-07" db="EMBL/GenBank/DDBJ databases">
        <title>Whole genome shotgun sequence of Halolactibacillus alkaliphilus NBRC 103919.</title>
        <authorList>
            <person name="Hosoyama A."/>
            <person name="Uohara A."/>
            <person name="Ohji S."/>
            <person name="Ichikawa N."/>
        </authorList>
    </citation>
    <scope>NUCLEOTIDE SEQUENCE [LARGE SCALE GENOMIC DNA]</scope>
    <source>
        <strain evidence="2 3">NBRC 103919</strain>
    </source>
</reference>
<dbReference type="AlphaFoldDB" id="A0A511WY13"/>
<dbReference type="Pfam" id="PF01348">
    <property type="entry name" value="Intron_maturas2"/>
    <property type="match status" value="1"/>
</dbReference>
<dbReference type="EMBL" id="BJYE01000004">
    <property type="protein sequence ID" value="GEN55999.1"/>
    <property type="molecule type" value="Genomic_DNA"/>
</dbReference>
<dbReference type="Proteomes" id="UP000321400">
    <property type="component" value="Unassembled WGS sequence"/>
</dbReference>
<dbReference type="GO" id="GO:0005737">
    <property type="term" value="C:cytoplasm"/>
    <property type="evidence" value="ECO:0007669"/>
    <property type="project" value="UniProtKB-ARBA"/>
</dbReference>
<gene>
    <name evidence="2" type="ORF">HAL01_04630</name>
</gene>
<evidence type="ECO:0000259" key="1">
    <source>
        <dbReference type="Pfam" id="PF01348"/>
    </source>
</evidence>
<organism evidence="2 3">
    <name type="scientific">Halolactibacillus alkaliphilus</name>
    <dbReference type="NCBI Taxonomy" id="442899"/>
    <lineage>
        <taxon>Bacteria</taxon>
        <taxon>Bacillati</taxon>
        <taxon>Bacillota</taxon>
        <taxon>Bacilli</taxon>
        <taxon>Bacillales</taxon>
        <taxon>Bacillaceae</taxon>
        <taxon>Halolactibacillus</taxon>
    </lineage>
</organism>